<comment type="caution">
    <text evidence="9">The sequence shown here is derived from an EMBL/GenBank/DDBJ whole genome shotgun (WGS) entry which is preliminary data.</text>
</comment>
<sequence>MTMKYEPKIGVPAMAVASGAFLSGAMMSLSVFSIPVMLGTNADAGHTAQQWALLYHYGRMYMPALCIATCGFYCAAILGTKSASRKYIMAIVTTVGMIPFTWLAMSPTNTLLFGLDESSRAGSIVEQRLVSGLAVRWAWLHVTRSIFPLVGAFLGFTGLLQELAG</sequence>
<evidence type="ECO:0000256" key="5">
    <source>
        <dbReference type="ARBA" id="ARBA00023033"/>
    </source>
</evidence>
<dbReference type="RefSeq" id="XP_030991586.1">
    <property type="nucleotide sequence ID" value="XM_031143803.1"/>
</dbReference>
<name>A0A507AIB8_9PEZI</name>
<dbReference type="PANTHER" id="PTHR35042:SF3">
    <property type="entry name" value="ANTHRONE OXYGENASE-RELATED"/>
    <property type="match status" value="1"/>
</dbReference>
<proteinExistence type="inferred from homology"/>
<evidence type="ECO:0000256" key="6">
    <source>
        <dbReference type="ARBA" id="ARBA00023136"/>
    </source>
</evidence>
<dbReference type="Proteomes" id="UP000319257">
    <property type="component" value="Unassembled WGS sequence"/>
</dbReference>
<comment type="similarity">
    <text evidence="7">Belongs to the anthrone oxygenase family.</text>
</comment>
<dbReference type="GO" id="GO:0004497">
    <property type="term" value="F:monooxygenase activity"/>
    <property type="evidence" value="ECO:0007669"/>
    <property type="project" value="UniProtKB-KW"/>
</dbReference>
<evidence type="ECO:0000256" key="7">
    <source>
        <dbReference type="ARBA" id="ARBA00034313"/>
    </source>
</evidence>
<dbReference type="Pfam" id="PF08592">
    <property type="entry name" value="Anthrone_oxy"/>
    <property type="match status" value="1"/>
</dbReference>
<dbReference type="PANTHER" id="PTHR35042">
    <property type="entry name" value="ANTHRONE OXYGENASE ENCC"/>
    <property type="match status" value="1"/>
</dbReference>
<dbReference type="GO" id="GO:0016020">
    <property type="term" value="C:membrane"/>
    <property type="evidence" value="ECO:0007669"/>
    <property type="project" value="UniProtKB-SubCell"/>
</dbReference>
<dbReference type="OrthoDB" id="5954308at2759"/>
<keyword evidence="10" id="KW-1185">Reference proteome</keyword>
<protein>
    <recommendedName>
        <fullName evidence="11">Noranthrone monooxygenase</fullName>
    </recommendedName>
</protein>
<evidence type="ECO:0000256" key="3">
    <source>
        <dbReference type="ARBA" id="ARBA00022989"/>
    </source>
</evidence>
<feature type="transmembrane region" description="Helical" evidence="8">
    <location>
        <begin position="87"/>
        <end position="105"/>
    </location>
</feature>
<evidence type="ECO:0000313" key="9">
    <source>
        <dbReference type="EMBL" id="TPX09875.1"/>
    </source>
</evidence>
<feature type="transmembrane region" description="Helical" evidence="8">
    <location>
        <begin position="138"/>
        <end position="160"/>
    </location>
</feature>
<organism evidence="9 10">
    <name type="scientific">Thyridium curvatum</name>
    <dbReference type="NCBI Taxonomy" id="1093900"/>
    <lineage>
        <taxon>Eukaryota</taxon>
        <taxon>Fungi</taxon>
        <taxon>Dikarya</taxon>
        <taxon>Ascomycota</taxon>
        <taxon>Pezizomycotina</taxon>
        <taxon>Sordariomycetes</taxon>
        <taxon>Sordariomycetidae</taxon>
        <taxon>Thyridiales</taxon>
        <taxon>Thyridiaceae</taxon>
        <taxon>Thyridium</taxon>
    </lineage>
</organism>
<dbReference type="GeneID" id="41976344"/>
<keyword evidence="2 8" id="KW-0812">Transmembrane</keyword>
<reference evidence="9 10" key="1">
    <citation type="submission" date="2019-06" db="EMBL/GenBank/DDBJ databases">
        <title>Draft genome sequence of the filamentous fungus Phialemoniopsis curvata isolated from diesel fuel.</title>
        <authorList>
            <person name="Varaljay V.A."/>
            <person name="Lyon W.J."/>
            <person name="Crouch A.L."/>
            <person name="Drake C.E."/>
            <person name="Hollomon J.M."/>
            <person name="Nadeau L.J."/>
            <person name="Nunn H.S."/>
            <person name="Stevenson B.S."/>
            <person name="Bojanowski C.L."/>
            <person name="Crookes-Goodson W.J."/>
        </authorList>
    </citation>
    <scope>NUCLEOTIDE SEQUENCE [LARGE SCALE GENOMIC DNA]</scope>
    <source>
        <strain evidence="9 10">D216</strain>
    </source>
</reference>
<evidence type="ECO:0008006" key="11">
    <source>
        <dbReference type="Google" id="ProtNLM"/>
    </source>
</evidence>
<dbReference type="AlphaFoldDB" id="A0A507AIB8"/>
<evidence type="ECO:0000313" key="10">
    <source>
        <dbReference type="Proteomes" id="UP000319257"/>
    </source>
</evidence>
<evidence type="ECO:0000256" key="4">
    <source>
        <dbReference type="ARBA" id="ARBA00023002"/>
    </source>
</evidence>
<gene>
    <name evidence="9" type="ORF">E0L32_008897</name>
</gene>
<feature type="transmembrane region" description="Helical" evidence="8">
    <location>
        <begin position="60"/>
        <end position="80"/>
    </location>
</feature>
<evidence type="ECO:0000256" key="1">
    <source>
        <dbReference type="ARBA" id="ARBA00004141"/>
    </source>
</evidence>
<dbReference type="STRING" id="1093900.A0A507AIB8"/>
<dbReference type="EMBL" id="SKBQ01000061">
    <property type="protein sequence ID" value="TPX09875.1"/>
    <property type="molecule type" value="Genomic_DNA"/>
</dbReference>
<dbReference type="InParanoid" id="A0A507AIB8"/>
<accession>A0A507AIB8</accession>
<keyword evidence="4" id="KW-0560">Oxidoreductase</keyword>
<evidence type="ECO:0000256" key="2">
    <source>
        <dbReference type="ARBA" id="ARBA00022692"/>
    </source>
</evidence>
<dbReference type="InterPro" id="IPR013901">
    <property type="entry name" value="Anthrone_oxy"/>
</dbReference>
<keyword evidence="6 8" id="KW-0472">Membrane</keyword>
<keyword evidence="3 8" id="KW-1133">Transmembrane helix</keyword>
<keyword evidence="5" id="KW-0503">Monooxygenase</keyword>
<evidence type="ECO:0000256" key="8">
    <source>
        <dbReference type="SAM" id="Phobius"/>
    </source>
</evidence>
<comment type="subcellular location">
    <subcellularLocation>
        <location evidence="1">Membrane</location>
        <topology evidence="1">Multi-pass membrane protein</topology>
    </subcellularLocation>
</comment>